<evidence type="ECO:0000313" key="3">
    <source>
        <dbReference type="Proteomes" id="UP001054945"/>
    </source>
</evidence>
<gene>
    <name evidence="2" type="ORF">CEXT_36091</name>
</gene>
<proteinExistence type="predicted"/>
<comment type="caution">
    <text evidence="2">The sequence shown here is derived from an EMBL/GenBank/DDBJ whole genome shotgun (WGS) entry which is preliminary data.</text>
</comment>
<keyword evidence="3" id="KW-1185">Reference proteome</keyword>
<evidence type="ECO:0000256" key="1">
    <source>
        <dbReference type="SAM" id="MobiDB-lite"/>
    </source>
</evidence>
<reference evidence="2 3" key="1">
    <citation type="submission" date="2021-06" db="EMBL/GenBank/DDBJ databases">
        <title>Caerostris extrusa draft genome.</title>
        <authorList>
            <person name="Kono N."/>
            <person name="Arakawa K."/>
        </authorList>
    </citation>
    <scope>NUCLEOTIDE SEQUENCE [LARGE SCALE GENOMIC DNA]</scope>
</reference>
<name>A0AAV4MF37_CAEEX</name>
<feature type="compositionally biased region" description="Basic residues" evidence="1">
    <location>
        <begin position="9"/>
        <end position="18"/>
    </location>
</feature>
<evidence type="ECO:0000313" key="2">
    <source>
        <dbReference type="EMBL" id="GIX70641.1"/>
    </source>
</evidence>
<protein>
    <submittedName>
        <fullName evidence="2">Uncharacterized protein</fullName>
    </submittedName>
</protein>
<feature type="region of interest" description="Disordered" evidence="1">
    <location>
        <begin position="1"/>
        <end position="28"/>
    </location>
</feature>
<accession>A0AAV4MF37</accession>
<organism evidence="2 3">
    <name type="scientific">Caerostris extrusa</name>
    <name type="common">Bark spider</name>
    <name type="synonym">Caerostris bankana</name>
    <dbReference type="NCBI Taxonomy" id="172846"/>
    <lineage>
        <taxon>Eukaryota</taxon>
        <taxon>Metazoa</taxon>
        <taxon>Ecdysozoa</taxon>
        <taxon>Arthropoda</taxon>
        <taxon>Chelicerata</taxon>
        <taxon>Arachnida</taxon>
        <taxon>Araneae</taxon>
        <taxon>Araneomorphae</taxon>
        <taxon>Entelegynae</taxon>
        <taxon>Araneoidea</taxon>
        <taxon>Araneidae</taxon>
        <taxon>Caerostris</taxon>
    </lineage>
</organism>
<dbReference type="EMBL" id="BPLR01019689">
    <property type="protein sequence ID" value="GIX70641.1"/>
    <property type="molecule type" value="Genomic_DNA"/>
</dbReference>
<feature type="region of interest" description="Disordered" evidence="1">
    <location>
        <begin position="103"/>
        <end position="132"/>
    </location>
</feature>
<sequence length="132" mass="14576">MILSTKEKSKPKKLRRGGKNNPNSLKRLINSDEEIQPIASVKIAKKEVGNTAKNASRLNAFLSTEIKVHSKSSGSDSFLKNTPPIPFAAAATTPHGLNATWRKRSEYHGGSPPHNGSWWGGRRQISRHRGRL</sequence>
<dbReference type="AlphaFoldDB" id="A0AAV4MF37"/>
<dbReference type="Proteomes" id="UP001054945">
    <property type="component" value="Unassembled WGS sequence"/>
</dbReference>